<organism evidence="1 2">
    <name type="scientific">Carya illinoinensis</name>
    <name type="common">Pecan</name>
    <dbReference type="NCBI Taxonomy" id="32201"/>
    <lineage>
        <taxon>Eukaryota</taxon>
        <taxon>Viridiplantae</taxon>
        <taxon>Streptophyta</taxon>
        <taxon>Embryophyta</taxon>
        <taxon>Tracheophyta</taxon>
        <taxon>Spermatophyta</taxon>
        <taxon>Magnoliopsida</taxon>
        <taxon>eudicotyledons</taxon>
        <taxon>Gunneridae</taxon>
        <taxon>Pentapetalae</taxon>
        <taxon>rosids</taxon>
        <taxon>fabids</taxon>
        <taxon>Fagales</taxon>
        <taxon>Juglandaceae</taxon>
        <taxon>Carya</taxon>
    </lineage>
</organism>
<protein>
    <submittedName>
        <fullName evidence="1">Uncharacterized protein</fullName>
    </submittedName>
</protein>
<comment type="caution">
    <text evidence="1">The sequence shown here is derived from an EMBL/GenBank/DDBJ whole genome shotgun (WGS) entry which is preliminary data.</text>
</comment>
<dbReference type="Proteomes" id="UP000811246">
    <property type="component" value="Chromosome 10"/>
</dbReference>
<name>A0A922J0V3_CARIL</name>
<sequence length="100" mass="11209">MIFDVEQKYQKVFEQMEVEDGGLKYALLEPAGKALGSASTHDWMSVGFFVTFLQIFYDIAMKISGSAYTIVNLWFSQISAPHHHLEDGCDDPSRLLSGMA</sequence>
<accession>A0A922J0V3</accession>
<evidence type="ECO:0000313" key="1">
    <source>
        <dbReference type="EMBL" id="KAG6690276.1"/>
    </source>
</evidence>
<proteinExistence type="predicted"/>
<dbReference type="EMBL" id="CM031834">
    <property type="protein sequence ID" value="KAG6690276.1"/>
    <property type="molecule type" value="Genomic_DNA"/>
</dbReference>
<dbReference type="AlphaFoldDB" id="A0A922J0V3"/>
<reference evidence="1" key="1">
    <citation type="submission" date="2021-01" db="EMBL/GenBank/DDBJ databases">
        <authorList>
            <person name="Lovell J.T."/>
            <person name="Bentley N."/>
            <person name="Bhattarai G."/>
            <person name="Jenkins J.W."/>
            <person name="Sreedasyam A."/>
            <person name="Alarcon Y."/>
            <person name="Bock C."/>
            <person name="Boston L."/>
            <person name="Carlson J."/>
            <person name="Cervantes K."/>
            <person name="Clermont K."/>
            <person name="Krom N."/>
            <person name="Kubenka K."/>
            <person name="Mamidi S."/>
            <person name="Mattison C."/>
            <person name="Monteros M."/>
            <person name="Pisani C."/>
            <person name="Plott C."/>
            <person name="Rajasekar S."/>
            <person name="Rhein H.S."/>
            <person name="Rohla C."/>
            <person name="Song M."/>
            <person name="Hilaire R.S."/>
            <person name="Shu S."/>
            <person name="Wells L."/>
            <person name="Wang X."/>
            <person name="Webber J."/>
            <person name="Heerema R.J."/>
            <person name="Klein P."/>
            <person name="Conner P."/>
            <person name="Grauke L."/>
            <person name="Grimwood J."/>
            <person name="Schmutz J."/>
            <person name="Randall J.J."/>
        </authorList>
    </citation>
    <scope>NUCLEOTIDE SEQUENCE</scope>
    <source>
        <tissue evidence="1">Leaf</tissue>
    </source>
</reference>
<gene>
    <name evidence="1" type="ORF">I3842_10G006300</name>
</gene>
<evidence type="ECO:0000313" key="2">
    <source>
        <dbReference type="Proteomes" id="UP000811246"/>
    </source>
</evidence>